<reference evidence="2" key="2">
    <citation type="submission" date="2017-02" db="UniProtKB">
        <authorList>
            <consortium name="WormBaseParasite"/>
        </authorList>
    </citation>
    <scope>IDENTIFICATION</scope>
</reference>
<accession>A0A0K0DME6</accession>
<keyword evidence="1" id="KW-1185">Reference proteome</keyword>
<dbReference type="Proteomes" id="UP000035642">
    <property type="component" value="Unassembled WGS sequence"/>
</dbReference>
<name>A0A0K0DME6_ANGCA</name>
<organism evidence="1 2">
    <name type="scientific">Angiostrongylus cantonensis</name>
    <name type="common">Rat lungworm</name>
    <dbReference type="NCBI Taxonomy" id="6313"/>
    <lineage>
        <taxon>Eukaryota</taxon>
        <taxon>Metazoa</taxon>
        <taxon>Ecdysozoa</taxon>
        <taxon>Nematoda</taxon>
        <taxon>Chromadorea</taxon>
        <taxon>Rhabditida</taxon>
        <taxon>Rhabditina</taxon>
        <taxon>Rhabditomorpha</taxon>
        <taxon>Strongyloidea</taxon>
        <taxon>Metastrongylidae</taxon>
        <taxon>Angiostrongylus</taxon>
    </lineage>
</organism>
<sequence>MEAAWITKNYGDGLYLQCTYTCSRVLDRVHAHANKKDKGLAETRGHHPFNAVYDTGEEFLGTCDSRGVDVLINTSLFMNIDSNNLQPELDVYD</sequence>
<evidence type="ECO:0000313" key="2">
    <source>
        <dbReference type="WBParaSite" id="ACAC_0001285201-mRNA-1"/>
    </source>
</evidence>
<dbReference type="AlphaFoldDB" id="A0A0K0DME6"/>
<reference evidence="1" key="1">
    <citation type="submission" date="2012-09" db="EMBL/GenBank/DDBJ databases">
        <authorList>
            <person name="Martin A.A."/>
        </authorList>
    </citation>
    <scope>NUCLEOTIDE SEQUENCE</scope>
</reference>
<evidence type="ECO:0000313" key="1">
    <source>
        <dbReference type="Proteomes" id="UP000035642"/>
    </source>
</evidence>
<dbReference type="WBParaSite" id="ACAC_0001285201-mRNA-1">
    <property type="protein sequence ID" value="ACAC_0001285201-mRNA-1"/>
    <property type="gene ID" value="ACAC_0001285201"/>
</dbReference>
<protein>
    <submittedName>
        <fullName evidence="2">Carbam_trans_C domain-containing protein</fullName>
    </submittedName>
</protein>
<proteinExistence type="predicted"/>